<dbReference type="RefSeq" id="WP_137336660.1">
    <property type="nucleotide sequence ID" value="NZ_CP040078.1"/>
</dbReference>
<sequence length="145" mass="16881">MITRFDAQFREAPAQDEAGRRLQDAERTCIELAQAVLPARVRRAFEGLEGRYALALVACGSSLSAYPDLRRHVGSAEWQAVRRLNAHPGFRWLVDRYERAFFDWCELQEAREDVSRPSARLQEELSEQGYWCRCIRRMCGTWLKT</sequence>
<keyword evidence="2" id="KW-1185">Reference proteome</keyword>
<dbReference type="KEGG" id="tvl:FAZ95_33390"/>
<proteinExistence type="predicted"/>
<dbReference type="Proteomes" id="UP000298656">
    <property type="component" value="Chromosome 2"/>
</dbReference>
<dbReference type="OrthoDB" id="9996445at2"/>
<gene>
    <name evidence="1" type="ORF">FAZ95_33390</name>
</gene>
<dbReference type="AlphaFoldDB" id="A0A4P8IZ75"/>
<dbReference type="EMBL" id="CP040078">
    <property type="protein sequence ID" value="QCP53891.1"/>
    <property type="molecule type" value="Genomic_DNA"/>
</dbReference>
<reference evidence="1 2" key="1">
    <citation type="submission" date="2019-05" db="EMBL/GenBank/DDBJ databases">
        <title>Burkholderia sp. DHOD12, isolated from subtropical forest soil.</title>
        <authorList>
            <person name="Gao Z.-H."/>
            <person name="Qiu L.-H."/>
        </authorList>
    </citation>
    <scope>NUCLEOTIDE SEQUENCE [LARGE SCALE GENOMIC DNA]</scope>
    <source>
        <strain evidence="1 2">DHOD12</strain>
    </source>
</reference>
<protein>
    <submittedName>
        <fullName evidence="1">Uncharacterized protein</fullName>
    </submittedName>
</protein>
<name>A0A4P8IZ75_9BURK</name>
<evidence type="ECO:0000313" key="1">
    <source>
        <dbReference type="EMBL" id="QCP53891.1"/>
    </source>
</evidence>
<organism evidence="1 2">
    <name type="scientific">Trinickia violacea</name>
    <dbReference type="NCBI Taxonomy" id="2571746"/>
    <lineage>
        <taxon>Bacteria</taxon>
        <taxon>Pseudomonadati</taxon>
        <taxon>Pseudomonadota</taxon>
        <taxon>Betaproteobacteria</taxon>
        <taxon>Burkholderiales</taxon>
        <taxon>Burkholderiaceae</taxon>
        <taxon>Trinickia</taxon>
    </lineage>
</organism>
<accession>A0A4P8IZ75</accession>
<evidence type="ECO:0000313" key="2">
    <source>
        <dbReference type="Proteomes" id="UP000298656"/>
    </source>
</evidence>